<sequence>MFFNAYRKRSKPAGTLPLLHVTKKHNHLSTILSIGTSDTSQAKPLLEFIWSCVGQISLHSKSSV</sequence>
<dbReference type="STRING" id="1442369.A0A0D2IDB6"/>
<reference evidence="1 2" key="1">
    <citation type="submission" date="2015-01" db="EMBL/GenBank/DDBJ databases">
        <title>The Genome Sequence of Rhinocladiella mackenzie CBS 650.93.</title>
        <authorList>
            <consortium name="The Broad Institute Genomics Platform"/>
            <person name="Cuomo C."/>
            <person name="de Hoog S."/>
            <person name="Gorbushina A."/>
            <person name="Stielow B."/>
            <person name="Teixiera M."/>
            <person name="Abouelleil A."/>
            <person name="Chapman S.B."/>
            <person name="Priest M."/>
            <person name="Young S.K."/>
            <person name="Wortman J."/>
            <person name="Nusbaum C."/>
            <person name="Birren B."/>
        </authorList>
    </citation>
    <scope>NUCLEOTIDE SEQUENCE [LARGE SCALE GENOMIC DNA]</scope>
    <source>
        <strain evidence="1 2">CBS 650.93</strain>
    </source>
</reference>
<dbReference type="VEuPathDB" id="FungiDB:Z518_07377"/>
<accession>A0A0D2IDB6</accession>
<dbReference type="GeneID" id="25295448"/>
<evidence type="ECO:0000313" key="2">
    <source>
        <dbReference type="Proteomes" id="UP000053617"/>
    </source>
</evidence>
<dbReference type="RefSeq" id="XP_013270960.1">
    <property type="nucleotide sequence ID" value="XM_013415506.1"/>
</dbReference>
<dbReference type="AlphaFoldDB" id="A0A0D2IDB6"/>
<gene>
    <name evidence="1" type="ORF">Z518_07377</name>
</gene>
<dbReference type="Proteomes" id="UP000053617">
    <property type="component" value="Unassembled WGS sequence"/>
</dbReference>
<proteinExistence type="predicted"/>
<keyword evidence="2" id="KW-1185">Reference proteome</keyword>
<name>A0A0D2IDB6_9EURO</name>
<evidence type="ECO:0000313" key="1">
    <source>
        <dbReference type="EMBL" id="KIX03824.1"/>
    </source>
</evidence>
<protein>
    <submittedName>
        <fullName evidence="1">Rhinocladiella mackenziei CBS 650.93 unplaced genomic scaffold supercont1.5, whole genome shotgun sequence</fullName>
    </submittedName>
</protein>
<dbReference type="EMBL" id="KN847479">
    <property type="protein sequence ID" value="KIX03824.1"/>
    <property type="molecule type" value="Genomic_DNA"/>
</dbReference>
<dbReference type="HOGENOM" id="CLU_2868818_0_0_1"/>
<organism evidence="1 2">
    <name type="scientific">Rhinocladiella mackenziei CBS 650.93</name>
    <dbReference type="NCBI Taxonomy" id="1442369"/>
    <lineage>
        <taxon>Eukaryota</taxon>
        <taxon>Fungi</taxon>
        <taxon>Dikarya</taxon>
        <taxon>Ascomycota</taxon>
        <taxon>Pezizomycotina</taxon>
        <taxon>Eurotiomycetes</taxon>
        <taxon>Chaetothyriomycetidae</taxon>
        <taxon>Chaetothyriales</taxon>
        <taxon>Herpotrichiellaceae</taxon>
        <taxon>Rhinocladiella</taxon>
    </lineage>
</organism>